<dbReference type="RefSeq" id="WP_184259177.1">
    <property type="nucleotide sequence ID" value="NZ_JACHIO010000022.1"/>
</dbReference>
<evidence type="ECO:0000313" key="3">
    <source>
        <dbReference type="Proteomes" id="UP000584867"/>
    </source>
</evidence>
<dbReference type="PROSITE" id="PS51186">
    <property type="entry name" value="GNAT"/>
    <property type="match status" value="1"/>
</dbReference>
<evidence type="ECO:0000313" key="2">
    <source>
        <dbReference type="EMBL" id="MBB5066000.1"/>
    </source>
</evidence>
<dbReference type="SUPFAM" id="SSF55729">
    <property type="entry name" value="Acyl-CoA N-acyltransferases (Nat)"/>
    <property type="match status" value="1"/>
</dbReference>
<dbReference type="InterPro" id="IPR000182">
    <property type="entry name" value="GNAT_dom"/>
</dbReference>
<dbReference type="Gene3D" id="3.40.630.30">
    <property type="match status" value="1"/>
</dbReference>
<sequence length="282" mass="31067">MNIVLKLATSEDQAFLADLYNDVRSVDFVSLGLPEPTLAQLLAMQFQAQQSGYATQFPHAVDQIFWNGTTRIGRMLVNESESEIWLVDIAILSAYRGQGLGGHFLQELCVRATAAQLPLRLSVRFNNPAQRLYERLGFVRTGGDGMYIAMELHAQKSIDETGRPQFAFAATEGEKVEQGFTGAYFRTLIGRRMKAQGLDGVVADLLVEDVKGLPLPKGGPALDSGDSFVIYFRGPLTPAFPDACADLTPEHGEAMTIFLVPIERDAQGMKYEAVFNRMVPRS</sequence>
<dbReference type="GO" id="GO:0016747">
    <property type="term" value="F:acyltransferase activity, transferring groups other than amino-acyl groups"/>
    <property type="evidence" value="ECO:0007669"/>
    <property type="project" value="InterPro"/>
</dbReference>
<reference evidence="2 3" key="1">
    <citation type="submission" date="2020-08" db="EMBL/GenBank/DDBJ databases">
        <title>Genomic Encyclopedia of Type Strains, Phase IV (KMG-V): Genome sequencing to study the core and pangenomes of soil and plant-associated prokaryotes.</title>
        <authorList>
            <person name="Whitman W."/>
        </authorList>
    </citation>
    <scope>NUCLEOTIDE SEQUENCE [LARGE SCALE GENOMIC DNA]</scope>
    <source>
        <strain evidence="2 3">X5P3</strain>
    </source>
</reference>
<protein>
    <submittedName>
        <fullName evidence="2">GNAT superfamily N-acetyltransferase</fullName>
    </submittedName>
</protein>
<organism evidence="2 3">
    <name type="scientific">Granulicella mallensis</name>
    <dbReference type="NCBI Taxonomy" id="940614"/>
    <lineage>
        <taxon>Bacteria</taxon>
        <taxon>Pseudomonadati</taxon>
        <taxon>Acidobacteriota</taxon>
        <taxon>Terriglobia</taxon>
        <taxon>Terriglobales</taxon>
        <taxon>Acidobacteriaceae</taxon>
        <taxon>Granulicella</taxon>
    </lineage>
</organism>
<dbReference type="Pfam" id="PF13508">
    <property type="entry name" value="Acetyltransf_7"/>
    <property type="match status" value="1"/>
</dbReference>
<dbReference type="Proteomes" id="UP000584867">
    <property type="component" value="Unassembled WGS sequence"/>
</dbReference>
<name>A0A7W7ZTR3_9BACT</name>
<keyword evidence="2" id="KW-0808">Transferase</keyword>
<dbReference type="CDD" id="cd04301">
    <property type="entry name" value="NAT_SF"/>
    <property type="match status" value="1"/>
</dbReference>
<feature type="domain" description="N-acetyltransferase" evidence="1">
    <location>
        <begin position="3"/>
        <end position="159"/>
    </location>
</feature>
<dbReference type="Pfam" id="PF21880">
    <property type="entry name" value="DUF6916"/>
    <property type="match status" value="1"/>
</dbReference>
<accession>A0A7W7ZTR3</accession>
<dbReference type="InterPro" id="IPR054209">
    <property type="entry name" value="DUF6916"/>
</dbReference>
<dbReference type="AlphaFoldDB" id="A0A7W7ZTR3"/>
<dbReference type="EMBL" id="JACHIO010000022">
    <property type="protein sequence ID" value="MBB5066000.1"/>
    <property type="molecule type" value="Genomic_DNA"/>
</dbReference>
<gene>
    <name evidence="2" type="ORF">HDF15_004370</name>
</gene>
<proteinExistence type="predicted"/>
<comment type="caution">
    <text evidence="2">The sequence shown here is derived from an EMBL/GenBank/DDBJ whole genome shotgun (WGS) entry which is preliminary data.</text>
</comment>
<dbReference type="InterPro" id="IPR016181">
    <property type="entry name" value="Acyl_CoA_acyltransferase"/>
</dbReference>
<evidence type="ECO:0000259" key="1">
    <source>
        <dbReference type="PROSITE" id="PS51186"/>
    </source>
</evidence>